<dbReference type="AlphaFoldDB" id="A0AAD6GHB4"/>
<evidence type="ECO:0000313" key="2">
    <source>
        <dbReference type="Proteomes" id="UP001220324"/>
    </source>
</evidence>
<dbReference type="Proteomes" id="UP001220324">
    <property type="component" value="Unassembled WGS sequence"/>
</dbReference>
<keyword evidence="2" id="KW-1185">Reference proteome</keyword>
<organism evidence="1 2">
    <name type="scientific">Penicillium frequentans</name>
    <dbReference type="NCBI Taxonomy" id="3151616"/>
    <lineage>
        <taxon>Eukaryota</taxon>
        <taxon>Fungi</taxon>
        <taxon>Dikarya</taxon>
        <taxon>Ascomycota</taxon>
        <taxon>Pezizomycotina</taxon>
        <taxon>Eurotiomycetes</taxon>
        <taxon>Eurotiomycetidae</taxon>
        <taxon>Eurotiales</taxon>
        <taxon>Aspergillaceae</taxon>
        <taxon>Penicillium</taxon>
    </lineage>
</organism>
<sequence length="176" mass="20718">MYSYRLLKRLPKHINVITRKPKEALRIQAEDTGRPTHWHEFEAHEIYNWDETSFQIGQGLNQNVHSTHQTANMTTGDQGENVTGIECISADGWVIFPWILIKGSVRLEDWYDLSDSYRIIHLTPNGWTDNETAYRWLCSFHEPTKTRVKRGRPRLLLWIIIRLIQQSDSSIFVRSI</sequence>
<name>A0AAD6GHB4_9EURO</name>
<gene>
    <name evidence="1" type="ORF">N7494_005316</name>
</gene>
<evidence type="ECO:0000313" key="1">
    <source>
        <dbReference type="EMBL" id="KAJ5544037.1"/>
    </source>
</evidence>
<protein>
    <recommendedName>
        <fullName evidence="3">DDE-1 domain-containing protein</fullName>
    </recommendedName>
</protein>
<accession>A0AAD6GHB4</accession>
<proteinExistence type="predicted"/>
<dbReference type="EMBL" id="JAQIZZ010000004">
    <property type="protein sequence ID" value="KAJ5544037.1"/>
    <property type="molecule type" value="Genomic_DNA"/>
</dbReference>
<reference evidence="1 2" key="1">
    <citation type="journal article" date="2023" name="IMA Fungus">
        <title>Comparative genomic study of the Penicillium genus elucidates a diverse pangenome and 15 lateral gene transfer events.</title>
        <authorList>
            <person name="Petersen C."/>
            <person name="Sorensen T."/>
            <person name="Nielsen M.R."/>
            <person name="Sondergaard T.E."/>
            <person name="Sorensen J.L."/>
            <person name="Fitzpatrick D.A."/>
            <person name="Frisvad J.C."/>
            <person name="Nielsen K.L."/>
        </authorList>
    </citation>
    <scope>NUCLEOTIDE SEQUENCE [LARGE SCALE GENOMIC DNA]</scope>
    <source>
        <strain evidence="1 2">IBT 35679</strain>
    </source>
</reference>
<comment type="caution">
    <text evidence="1">The sequence shown here is derived from an EMBL/GenBank/DDBJ whole genome shotgun (WGS) entry which is preliminary data.</text>
</comment>
<evidence type="ECO:0008006" key="3">
    <source>
        <dbReference type="Google" id="ProtNLM"/>
    </source>
</evidence>